<evidence type="ECO:0000313" key="2">
    <source>
        <dbReference type="Proteomes" id="UP000034286"/>
    </source>
</evidence>
<proteinExistence type="predicted"/>
<name>A0A0G0VWH4_9BACT</name>
<sequence>MDVSPDKVYTQGEVDNLLRKKKDVILSKSSEIEKEDRSADKQERQDDRTVAGLVKKSNRILVSISSHALPFDPFPDTINVEEGRITVINRHLFSSEVHSVDIKDISNIFINTVVFFSQLVIISKTFEENEIKVANLRTKEAVFIRRIIEGLRVFVSKEIDTSVYSVKELVAKLKELSTTDIVT</sequence>
<dbReference type="AlphaFoldDB" id="A0A0G0VWH4"/>
<reference evidence="1 2" key="1">
    <citation type="journal article" date="2015" name="Nature">
        <title>rRNA introns, odd ribosomes, and small enigmatic genomes across a large radiation of phyla.</title>
        <authorList>
            <person name="Brown C.T."/>
            <person name="Hug L.A."/>
            <person name="Thomas B.C."/>
            <person name="Sharon I."/>
            <person name="Castelle C.J."/>
            <person name="Singh A."/>
            <person name="Wilkins M.J."/>
            <person name="Williams K.H."/>
            <person name="Banfield J.F."/>
        </authorList>
    </citation>
    <scope>NUCLEOTIDE SEQUENCE [LARGE SCALE GENOMIC DNA]</scope>
</reference>
<evidence type="ECO:0000313" key="1">
    <source>
        <dbReference type="EMBL" id="KKS05134.1"/>
    </source>
</evidence>
<dbReference type="EMBL" id="LCBD01000015">
    <property type="protein sequence ID" value="KKS05134.1"/>
    <property type="molecule type" value="Genomic_DNA"/>
</dbReference>
<dbReference type="Proteomes" id="UP000034286">
    <property type="component" value="Unassembled WGS sequence"/>
</dbReference>
<comment type="caution">
    <text evidence="1">The sequence shown here is derived from an EMBL/GenBank/DDBJ whole genome shotgun (WGS) entry which is preliminary data.</text>
</comment>
<accession>A0A0G0VWH4</accession>
<protein>
    <submittedName>
        <fullName evidence="1">Uncharacterized protein</fullName>
    </submittedName>
</protein>
<organism evidence="1 2">
    <name type="scientific">Candidatus Woesebacteria bacterium GW2011_GWE1_41_24</name>
    <dbReference type="NCBI Taxonomy" id="1618597"/>
    <lineage>
        <taxon>Bacteria</taxon>
        <taxon>Candidatus Woeseibacteriota</taxon>
    </lineage>
</organism>
<gene>
    <name evidence="1" type="ORF">UU57_C0015G0015</name>
</gene>